<reference evidence="1" key="1">
    <citation type="submission" date="2018-05" db="EMBL/GenBank/DDBJ databases">
        <title>Draft genome of Mucuna pruriens seed.</title>
        <authorList>
            <person name="Nnadi N.E."/>
            <person name="Vos R."/>
            <person name="Hasami M.H."/>
            <person name="Devisetty U.K."/>
            <person name="Aguiy J.C."/>
        </authorList>
    </citation>
    <scope>NUCLEOTIDE SEQUENCE [LARGE SCALE GENOMIC DNA]</scope>
    <source>
        <strain evidence="1">JCA_2017</strain>
    </source>
</reference>
<evidence type="ECO:0000313" key="2">
    <source>
        <dbReference type="Proteomes" id="UP000257109"/>
    </source>
</evidence>
<dbReference type="AlphaFoldDB" id="A0A371IAS9"/>
<dbReference type="InterPro" id="IPR021109">
    <property type="entry name" value="Peptidase_aspartic_dom_sf"/>
</dbReference>
<accession>A0A371IAS9</accession>
<sequence>MNPLGILEDVLVQVNELIFPADFYVLDMEDEPSSKGSTLILGIPFLMIARTKIDMYVGTLSMEFGDNMVQFNIFEAMKHLIENYSIFGLDLHSNLYAFSEFFGFSYVVDLVDFECTYDGEVVEVIASQPPSPSIMQPLALAEIIA</sequence>
<keyword evidence="2" id="KW-1185">Reference proteome</keyword>
<evidence type="ECO:0000313" key="1">
    <source>
        <dbReference type="EMBL" id="RDY12161.1"/>
    </source>
</evidence>
<proteinExistence type="predicted"/>
<dbReference type="OrthoDB" id="1744168at2759"/>
<comment type="caution">
    <text evidence="1">The sequence shown here is derived from an EMBL/GenBank/DDBJ whole genome shotgun (WGS) entry which is preliminary data.</text>
</comment>
<dbReference type="PANTHER" id="PTHR33067">
    <property type="entry name" value="RNA-DIRECTED DNA POLYMERASE-RELATED"/>
    <property type="match status" value="1"/>
</dbReference>
<dbReference type="Gene3D" id="2.40.70.10">
    <property type="entry name" value="Acid Proteases"/>
    <property type="match status" value="1"/>
</dbReference>
<feature type="non-terminal residue" evidence="1">
    <location>
        <position position="1"/>
    </location>
</feature>
<dbReference type="PANTHER" id="PTHR33067:SF15">
    <property type="entry name" value="RNA-DIRECTED DNA POLYMERASE"/>
    <property type="match status" value="1"/>
</dbReference>
<organism evidence="1 2">
    <name type="scientific">Mucuna pruriens</name>
    <name type="common">Velvet bean</name>
    <name type="synonym">Dolichos pruriens</name>
    <dbReference type="NCBI Taxonomy" id="157652"/>
    <lineage>
        <taxon>Eukaryota</taxon>
        <taxon>Viridiplantae</taxon>
        <taxon>Streptophyta</taxon>
        <taxon>Embryophyta</taxon>
        <taxon>Tracheophyta</taxon>
        <taxon>Spermatophyta</taxon>
        <taxon>Magnoliopsida</taxon>
        <taxon>eudicotyledons</taxon>
        <taxon>Gunneridae</taxon>
        <taxon>Pentapetalae</taxon>
        <taxon>rosids</taxon>
        <taxon>fabids</taxon>
        <taxon>Fabales</taxon>
        <taxon>Fabaceae</taxon>
        <taxon>Papilionoideae</taxon>
        <taxon>50 kb inversion clade</taxon>
        <taxon>NPAAA clade</taxon>
        <taxon>indigoferoid/millettioid clade</taxon>
        <taxon>Phaseoleae</taxon>
        <taxon>Mucuna</taxon>
    </lineage>
</organism>
<dbReference type="Proteomes" id="UP000257109">
    <property type="component" value="Unassembled WGS sequence"/>
</dbReference>
<protein>
    <submittedName>
        <fullName evidence="1">Uncharacterized protein</fullName>
    </submittedName>
</protein>
<name>A0A371IAS9_MUCPR</name>
<dbReference type="EMBL" id="QJKJ01000523">
    <property type="protein sequence ID" value="RDY12161.1"/>
    <property type="molecule type" value="Genomic_DNA"/>
</dbReference>
<gene>
    <name evidence="1" type="ORF">CR513_03090</name>
</gene>